<gene>
    <name evidence="2" type="ORF">BDV96DRAFT_506048</name>
</gene>
<dbReference type="CDD" id="cd00143">
    <property type="entry name" value="PP2Cc"/>
    <property type="match status" value="1"/>
</dbReference>
<dbReference type="Gene3D" id="3.60.40.10">
    <property type="entry name" value="PPM-type phosphatase domain"/>
    <property type="match status" value="1"/>
</dbReference>
<dbReference type="SUPFAM" id="SSF81606">
    <property type="entry name" value="PP2C-like"/>
    <property type="match status" value="1"/>
</dbReference>
<dbReference type="Proteomes" id="UP000799770">
    <property type="component" value="Unassembled WGS sequence"/>
</dbReference>
<proteinExistence type="predicted"/>
<keyword evidence="3" id="KW-1185">Reference proteome</keyword>
<dbReference type="PANTHER" id="PTHR13832:SF792">
    <property type="entry name" value="GM14286P"/>
    <property type="match status" value="1"/>
</dbReference>
<evidence type="ECO:0000259" key="1">
    <source>
        <dbReference type="PROSITE" id="PS51746"/>
    </source>
</evidence>
<accession>A0A6A5YN48</accession>
<dbReference type="GO" id="GO:0005739">
    <property type="term" value="C:mitochondrion"/>
    <property type="evidence" value="ECO:0007669"/>
    <property type="project" value="TreeGrafter"/>
</dbReference>
<dbReference type="EMBL" id="ML977353">
    <property type="protein sequence ID" value="KAF2107598.1"/>
    <property type="molecule type" value="Genomic_DNA"/>
</dbReference>
<dbReference type="AlphaFoldDB" id="A0A6A5YN48"/>
<dbReference type="InterPro" id="IPR015655">
    <property type="entry name" value="PP2C"/>
</dbReference>
<organism evidence="2 3">
    <name type="scientific">Lophiotrema nucula</name>
    <dbReference type="NCBI Taxonomy" id="690887"/>
    <lineage>
        <taxon>Eukaryota</taxon>
        <taxon>Fungi</taxon>
        <taxon>Dikarya</taxon>
        <taxon>Ascomycota</taxon>
        <taxon>Pezizomycotina</taxon>
        <taxon>Dothideomycetes</taxon>
        <taxon>Pleosporomycetidae</taxon>
        <taxon>Pleosporales</taxon>
        <taxon>Lophiotremataceae</taxon>
        <taxon>Lophiotrema</taxon>
    </lineage>
</organism>
<evidence type="ECO:0000313" key="2">
    <source>
        <dbReference type="EMBL" id="KAF2107598.1"/>
    </source>
</evidence>
<dbReference type="PROSITE" id="PS51746">
    <property type="entry name" value="PPM_2"/>
    <property type="match status" value="1"/>
</dbReference>
<dbReference type="OrthoDB" id="420076at2759"/>
<reference evidence="2" key="1">
    <citation type="journal article" date="2020" name="Stud. Mycol.">
        <title>101 Dothideomycetes genomes: a test case for predicting lifestyles and emergence of pathogens.</title>
        <authorList>
            <person name="Haridas S."/>
            <person name="Albert R."/>
            <person name="Binder M."/>
            <person name="Bloem J."/>
            <person name="Labutti K."/>
            <person name="Salamov A."/>
            <person name="Andreopoulos B."/>
            <person name="Baker S."/>
            <person name="Barry K."/>
            <person name="Bills G."/>
            <person name="Bluhm B."/>
            <person name="Cannon C."/>
            <person name="Castanera R."/>
            <person name="Culley D."/>
            <person name="Daum C."/>
            <person name="Ezra D."/>
            <person name="Gonzalez J."/>
            <person name="Henrissat B."/>
            <person name="Kuo A."/>
            <person name="Liang C."/>
            <person name="Lipzen A."/>
            <person name="Lutzoni F."/>
            <person name="Magnuson J."/>
            <person name="Mondo S."/>
            <person name="Nolan M."/>
            <person name="Ohm R."/>
            <person name="Pangilinan J."/>
            <person name="Park H.-J."/>
            <person name="Ramirez L."/>
            <person name="Alfaro M."/>
            <person name="Sun H."/>
            <person name="Tritt A."/>
            <person name="Yoshinaga Y."/>
            <person name="Zwiers L.-H."/>
            <person name="Turgeon B."/>
            <person name="Goodwin S."/>
            <person name="Spatafora J."/>
            <person name="Crous P."/>
            <person name="Grigoriev I."/>
        </authorList>
    </citation>
    <scope>NUCLEOTIDE SEQUENCE</scope>
    <source>
        <strain evidence="2">CBS 627.86</strain>
    </source>
</reference>
<protein>
    <submittedName>
        <fullName evidence="2">Phosphatase 2C-like domain-containing protein</fullName>
    </submittedName>
</protein>
<evidence type="ECO:0000313" key="3">
    <source>
        <dbReference type="Proteomes" id="UP000799770"/>
    </source>
</evidence>
<sequence length="589" mass="65800">MSRARIRSFASTSFRSEERKRVAFNPVSRAAFPKTAQALPTPLHSRLPAVGQKSSPTRLLPIQHGEILHSAFPRKTFIALLVLGTAAWYFLDISFGRDWRDDYRPLGPTDRPLWFVESKEEMDHIIEAHMPDRLNAEALGQILDVHWNDFEKFITSFAMRDDEAKDDNIPVTHGALSRGNPLCEDRFVIGTSPGVGAEPWNYWGVFDGHAGDSTAQQLQVELVPRVSYHLSNLLASSSGQAIARSLMDAFTRLDTEWMATAKRAVQWYPALSPIAIHAIAPVLSGSCALLACFDPKASKLHVAVTGDSRAVLGRWDPTEGKYVAQTLSVDQTGFNEAEVDRITAEHPDEEGIIDPRTGRLLGMAVTRAFGDHRWKWDDDTILQTQYKYFASPPRPKNKTPPYMTAEPVVTETDVQREGEKPDFMIMATDGLWDNISSEHAIELINAWLDARKKGNGSVRDAPSHIPPAPFATLPSRLDEGVEFQYDPEKPQDNKFPEWKATPEYFAIEDDNAAVCLIKNGLGGRRRGLFHGVFSLPNNVARNAMDDTTVLVVFFGGLDKFGADGKKSKTAVTGATGEHQRRWWKPWSYF</sequence>
<dbReference type="SMART" id="SM00332">
    <property type="entry name" value="PP2Cc"/>
    <property type="match status" value="1"/>
</dbReference>
<dbReference type="InterPro" id="IPR001932">
    <property type="entry name" value="PPM-type_phosphatase-like_dom"/>
</dbReference>
<dbReference type="InterPro" id="IPR036457">
    <property type="entry name" value="PPM-type-like_dom_sf"/>
</dbReference>
<dbReference type="GO" id="GO:0004741">
    <property type="term" value="F:[pyruvate dehydrogenase (acetyl-transferring)]-phosphatase activity"/>
    <property type="evidence" value="ECO:0007669"/>
    <property type="project" value="TreeGrafter"/>
</dbReference>
<feature type="domain" description="PPM-type phosphatase" evidence="1">
    <location>
        <begin position="171"/>
        <end position="554"/>
    </location>
</feature>
<dbReference type="PANTHER" id="PTHR13832">
    <property type="entry name" value="PROTEIN PHOSPHATASE 2C"/>
    <property type="match status" value="1"/>
</dbReference>
<name>A0A6A5YN48_9PLEO</name>
<dbReference type="Pfam" id="PF00481">
    <property type="entry name" value="PP2C"/>
    <property type="match status" value="1"/>
</dbReference>